<sequence length="313" mass="33174">MPDPTGLLEQALFHPAEAEPSSGDDLRADLAAAGADFRAARYQALGQRLPALIGTAEATRSTATGTAGEQVHAAAARAYVLAAELALKQHADIAWVAAGRALTAARASGDPVATGEAARVLAITMRRAGRTDAAIDLLRRIAQPLIEQRGVEPRAVGASLLMTAAYTAACGHHRADALDLMAGAEQTVTGLQTGPGQRLFTVDATSEQLHLYWIGVNNALGTPDEGVQHAARINPRALPTAERRARLGTDVARMWHQLDDPRRTFTALRMVEQAAPEEVRRPALRAMTADLLYRPAPLSGVREFARRTGAVGV</sequence>
<dbReference type="RefSeq" id="WP_344636734.1">
    <property type="nucleotide sequence ID" value="NZ_BAAATR010000010.1"/>
</dbReference>
<dbReference type="EMBL" id="BAAATR010000010">
    <property type="protein sequence ID" value="GAA2245129.1"/>
    <property type="molecule type" value="Genomic_DNA"/>
</dbReference>
<name>A0ABN3DZD0_9ACTN</name>
<gene>
    <name evidence="1" type="ORF">GCM10010430_28730</name>
</gene>
<evidence type="ECO:0000313" key="2">
    <source>
        <dbReference type="Proteomes" id="UP001500305"/>
    </source>
</evidence>
<comment type="caution">
    <text evidence="1">The sequence shown here is derived from an EMBL/GenBank/DDBJ whole genome shotgun (WGS) entry which is preliminary data.</text>
</comment>
<evidence type="ECO:0000313" key="1">
    <source>
        <dbReference type="EMBL" id="GAA2245129.1"/>
    </source>
</evidence>
<organism evidence="1 2">
    <name type="scientific">Kitasatospora cystarginea</name>
    <dbReference type="NCBI Taxonomy" id="58350"/>
    <lineage>
        <taxon>Bacteria</taxon>
        <taxon>Bacillati</taxon>
        <taxon>Actinomycetota</taxon>
        <taxon>Actinomycetes</taxon>
        <taxon>Kitasatosporales</taxon>
        <taxon>Streptomycetaceae</taxon>
        <taxon>Kitasatospora</taxon>
    </lineage>
</organism>
<evidence type="ECO:0008006" key="3">
    <source>
        <dbReference type="Google" id="ProtNLM"/>
    </source>
</evidence>
<reference evidence="1 2" key="1">
    <citation type="journal article" date="2019" name="Int. J. Syst. Evol. Microbiol.">
        <title>The Global Catalogue of Microorganisms (GCM) 10K type strain sequencing project: providing services to taxonomists for standard genome sequencing and annotation.</title>
        <authorList>
            <consortium name="The Broad Institute Genomics Platform"/>
            <consortium name="The Broad Institute Genome Sequencing Center for Infectious Disease"/>
            <person name="Wu L."/>
            <person name="Ma J."/>
        </authorList>
    </citation>
    <scope>NUCLEOTIDE SEQUENCE [LARGE SCALE GENOMIC DNA]</scope>
    <source>
        <strain evidence="1 2">JCM 7356</strain>
    </source>
</reference>
<keyword evidence="2" id="KW-1185">Reference proteome</keyword>
<proteinExistence type="predicted"/>
<dbReference type="Proteomes" id="UP001500305">
    <property type="component" value="Unassembled WGS sequence"/>
</dbReference>
<protein>
    <recommendedName>
        <fullName evidence="3">Transcriptional regulator</fullName>
    </recommendedName>
</protein>
<accession>A0ABN3DZD0</accession>